<accession>A0A4Q9DLA4</accession>
<dbReference type="OrthoDB" id="2355600at2"/>
<reference evidence="5 6" key="1">
    <citation type="submission" date="2019-02" db="EMBL/GenBank/DDBJ databases">
        <title>Paenibacillus sp. nov., isolated from surface-sterilized tissue of Thalictrum simplex L.</title>
        <authorList>
            <person name="Tuo L."/>
        </authorList>
    </citation>
    <scope>NUCLEOTIDE SEQUENCE [LARGE SCALE GENOMIC DNA]</scope>
    <source>
        <strain evidence="5 6">N2SHLJ1</strain>
    </source>
</reference>
<evidence type="ECO:0000313" key="6">
    <source>
        <dbReference type="Proteomes" id="UP000293142"/>
    </source>
</evidence>
<evidence type="ECO:0000256" key="2">
    <source>
        <dbReference type="ARBA" id="ARBA00023125"/>
    </source>
</evidence>
<dbReference type="PROSITE" id="PS50995">
    <property type="entry name" value="HTH_MARR_2"/>
    <property type="match status" value="1"/>
</dbReference>
<dbReference type="InterPro" id="IPR036390">
    <property type="entry name" value="WH_DNA-bd_sf"/>
</dbReference>
<gene>
    <name evidence="5" type="ORF">EYB31_24565</name>
</gene>
<dbReference type="PANTHER" id="PTHR42756:SF1">
    <property type="entry name" value="TRANSCRIPTIONAL REPRESSOR OF EMRAB OPERON"/>
    <property type="match status" value="1"/>
</dbReference>
<protein>
    <submittedName>
        <fullName evidence="5">MarR family transcriptional regulator</fullName>
    </submittedName>
</protein>
<keyword evidence="1" id="KW-0805">Transcription regulation</keyword>
<dbReference type="AlphaFoldDB" id="A0A4Q9DLA4"/>
<proteinExistence type="predicted"/>
<evidence type="ECO:0000313" key="5">
    <source>
        <dbReference type="EMBL" id="TBL74505.1"/>
    </source>
</evidence>
<keyword evidence="3" id="KW-0804">Transcription</keyword>
<organism evidence="5 6">
    <name type="scientific">Paenibacillus thalictri</name>
    <dbReference type="NCBI Taxonomy" id="2527873"/>
    <lineage>
        <taxon>Bacteria</taxon>
        <taxon>Bacillati</taxon>
        <taxon>Bacillota</taxon>
        <taxon>Bacilli</taxon>
        <taxon>Bacillales</taxon>
        <taxon>Paenibacillaceae</taxon>
        <taxon>Paenibacillus</taxon>
    </lineage>
</organism>
<dbReference type="InterPro" id="IPR036388">
    <property type="entry name" value="WH-like_DNA-bd_sf"/>
</dbReference>
<dbReference type="PANTHER" id="PTHR42756">
    <property type="entry name" value="TRANSCRIPTIONAL REGULATOR, MARR"/>
    <property type="match status" value="1"/>
</dbReference>
<sequence>MDMLSEYQTIVNGLHEAFYEYYMIYNKGAKKLDEYNLTVQQENMMLYIMRNPRVTANAIAAKFSISKSAVSQVLSKLEARHFIVRENNPDNRRESFVILGEEGEKYAQLIDEADATFVRTYFSHIEIDDLKQMLQTMQKINKLIMESKQET</sequence>
<dbReference type="SMART" id="SM00347">
    <property type="entry name" value="HTH_MARR"/>
    <property type="match status" value="1"/>
</dbReference>
<dbReference type="GO" id="GO:0003677">
    <property type="term" value="F:DNA binding"/>
    <property type="evidence" value="ECO:0007669"/>
    <property type="project" value="UniProtKB-KW"/>
</dbReference>
<name>A0A4Q9DLA4_9BACL</name>
<keyword evidence="2" id="KW-0238">DNA-binding</keyword>
<dbReference type="InterPro" id="IPR000835">
    <property type="entry name" value="HTH_MarR-typ"/>
</dbReference>
<dbReference type="SUPFAM" id="SSF46785">
    <property type="entry name" value="Winged helix' DNA-binding domain"/>
    <property type="match status" value="1"/>
</dbReference>
<comment type="caution">
    <text evidence="5">The sequence shown here is derived from an EMBL/GenBank/DDBJ whole genome shotgun (WGS) entry which is preliminary data.</text>
</comment>
<dbReference type="Proteomes" id="UP000293142">
    <property type="component" value="Unassembled WGS sequence"/>
</dbReference>
<dbReference type="GO" id="GO:0003700">
    <property type="term" value="F:DNA-binding transcription factor activity"/>
    <property type="evidence" value="ECO:0007669"/>
    <property type="project" value="InterPro"/>
</dbReference>
<evidence type="ECO:0000256" key="1">
    <source>
        <dbReference type="ARBA" id="ARBA00023015"/>
    </source>
</evidence>
<dbReference type="Pfam" id="PF12802">
    <property type="entry name" value="MarR_2"/>
    <property type="match status" value="1"/>
</dbReference>
<keyword evidence="6" id="KW-1185">Reference proteome</keyword>
<dbReference type="EMBL" id="SIRE01000019">
    <property type="protein sequence ID" value="TBL74505.1"/>
    <property type="molecule type" value="Genomic_DNA"/>
</dbReference>
<evidence type="ECO:0000256" key="3">
    <source>
        <dbReference type="ARBA" id="ARBA00023163"/>
    </source>
</evidence>
<feature type="domain" description="HTH marR-type" evidence="4">
    <location>
        <begin position="7"/>
        <end position="142"/>
    </location>
</feature>
<dbReference type="Gene3D" id="1.10.10.10">
    <property type="entry name" value="Winged helix-like DNA-binding domain superfamily/Winged helix DNA-binding domain"/>
    <property type="match status" value="1"/>
</dbReference>
<evidence type="ECO:0000259" key="4">
    <source>
        <dbReference type="PROSITE" id="PS50995"/>
    </source>
</evidence>